<evidence type="ECO:0000313" key="2">
    <source>
        <dbReference type="Proteomes" id="UP000814140"/>
    </source>
</evidence>
<sequence length="939" mass="101101">MSLTLRHPVLLTSKRKTAVALRHPSREWTTVISIQNTRAGGIPPAFPQRTLHNDLRDTMRNTLSTTSPGPHTHHPTCFIPAISGARRHLDAAASVCTPSQPYGMTVSAAQDHGSLITSFNGLSYKSYDECLRRTDLSTVITARLTAHGQGSEDFEDDLATGQKRRRTINPYPAMSDTDGELEVPTPVKRRIVKLTLRRGRRTSVEERRLEMDRRRRVTRYPAQDYCELDSMAIDSPAPIPVPVSMDLDDSSSSSVPTKSELDSEMDIDQTSSRKTRRERRKEIREAHERSGRTFKKPKKSNVTDRRPTSTESCSIPYSNVWDMSNPPPASFPDYCGLRSTARYRLKARADGPSINLDNPPDDIVSSASPSPSPVLAPVGTASRVEDPFEALIQGLCFVQLDGAFDFITQPDSVSGCNSPAPTPQSYALADPKIRSPCLVASPDSPTPAPAAAPQPPQVPFSLDVILALVDHAIAEVAEDRGLVYDSLAEAALQTPLPSSDSLFGPELPEPPPEPAALSTTPPPPASPVARASTPPELLRTPVWTTPPPCTSAEWLCSTPLQCTATPPLADESTLPTTTPPWPPPLPTPPAAGAMAWCPETPILGSPIELGNVLSSTPWDRSDDLFTRRLFAQPNMDASPVVQQGSSGLFSSTSSPMKISPVIMQQDFLGEDSPLSFASPMVVFDDADDNSMDVSPGFASGFSVVNAVLNCVTKGLTFLRLSLRRPTQLIIVLLRAWGPPFLYLSFTYTLSGARHPVDRGGTTGICGPRAPPWQTASEGITGSNAPSELAPGSLDTTPAQHGDTALERSAQAEVVGLTRSWTPQASGSEVTGNCVQRRHGTVRRLGGDMVAMRLNSPYSMGSTWATGFSDDHDRASKPSSSPVPRERPAGVFALQLSFRKSPVSEAVHESCLFDAKDPTATSLSPASIHFPPAPPASRTP</sequence>
<name>A0ACB8SK94_9AGAM</name>
<gene>
    <name evidence="1" type="ORF">BV25DRAFT_1842486</name>
</gene>
<evidence type="ECO:0000313" key="1">
    <source>
        <dbReference type="EMBL" id="KAI0056136.1"/>
    </source>
</evidence>
<keyword evidence="2" id="KW-1185">Reference proteome</keyword>
<comment type="caution">
    <text evidence="1">The sequence shown here is derived from an EMBL/GenBank/DDBJ whole genome shotgun (WGS) entry which is preliminary data.</text>
</comment>
<protein>
    <submittedName>
        <fullName evidence="1">Uncharacterized protein</fullName>
    </submittedName>
</protein>
<dbReference type="EMBL" id="MU277270">
    <property type="protein sequence ID" value="KAI0056136.1"/>
    <property type="molecule type" value="Genomic_DNA"/>
</dbReference>
<dbReference type="Proteomes" id="UP000814140">
    <property type="component" value="Unassembled WGS sequence"/>
</dbReference>
<reference evidence="1" key="2">
    <citation type="journal article" date="2022" name="New Phytol.">
        <title>Evolutionary transition to the ectomycorrhizal habit in the genomes of a hyperdiverse lineage of mushroom-forming fungi.</title>
        <authorList>
            <person name="Looney B."/>
            <person name="Miyauchi S."/>
            <person name="Morin E."/>
            <person name="Drula E."/>
            <person name="Courty P.E."/>
            <person name="Kohler A."/>
            <person name="Kuo A."/>
            <person name="LaButti K."/>
            <person name="Pangilinan J."/>
            <person name="Lipzen A."/>
            <person name="Riley R."/>
            <person name="Andreopoulos W."/>
            <person name="He G."/>
            <person name="Johnson J."/>
            <person name="Nolan M."/>
            <person name="Tritt A."/>
            <person name="Barry K.W."/>
            <person name="Grigoriev I.V."/>
            <person name="Nagy L.G."/>
            <person name="Hibbett D."/>
            <person name="Henrissat B."/>
            <person name="Matheny P.B."/>
            <person name="Labbe J."/>
            <person name="Martin F.M."/>
        </authorList>
    </citation>
    <scope>NUCLEOTIDE SEQUENCE</scope>
    <source>
        <strain evidence="1">HHB10654</strain>
    </source>
</reference>
<reference evidence="1" key="1">
    <citation type="submission" date="2021-03" db="EMBL/GenBank/DDBJ databases">
        <authorList>
            <consortium name="DOE Joint Genome Institute"/>
            <person name="Ahrendt S."/>
            <person name="Looney B.P."/>
            <person name="Miyauchi S."/>
            <person name="Morin E."/>
            <person name="Drula E."/>
            <person name="Courty P.E."/>
            <person name="Chicoki N."/>
            <person name="Fauchery L."/>
            <person name="Kohler A."/>
            <person name="Kuo A."/>
            <person name="Labutti K."/>
            <person name="Pangilinan J."/>
            <person name="Lipzen A."/>
            <person name="Riley R."/>
            <person name="Andreopoulos W."/>
            <person name="He G."/>
            <person name="Johnson J."/>
            <person name="Barry K.W."/>
            <person name="Grigoriev I.V."/>
            <person name="Nagy L."/>
            <person name="Hibbett D."/>
            <person name="Henrissat B."/>
            <person name="Matheny P.B."/>
            <person name="Labbe J."/>
            <person name="Martin F."/>
        </authorList>
    </citation>
    <scope>NUCLEOTIDE SEQUENCE</scope>
    <source>
        <strain evidence="1">HHB10654</strain>
    </source>
</reference>
<accession>A0ACB8SK94</accession>
<proteinExistence type="predicted"/>
<organism evidence="1 2">
    <name type="scientific">Artomyces pyxidatus</name>
    <dbReference type="NCBI Taxonomy" id="48021"/>
    <lineage>
        <taxon>Eukaryota</taxon>
        <taxon>Fungi</taxon>
        <taxon>Dikarya</taxon>
        <taxon>Basidiomycota</taxon>
        <taxon>Agaricomycotina</taxon>
        <taxon>Agaricomycetes</taxon>
        <taxon>Russulales</taxon>
        <taxon>Auriscalpiaceae</taxon>
        <taxon>Artomyces</taxon>
    </lineage>
</organism>